<keyword evidence="1" id="KW-0378">Hydrolase</keyword>
<dbReference type="InParanoid" id="D5GBZ5"/>
<feature type="compositionally biased region" description="Low complexity" evidence="3">
    <location>
        <begin position="58"/>
        <end position="70"/>
    </location>
</feature>
<evidence type="ECO:0000313" key="6">
    <source>
        <dbReference type="EMBL" id="CAZ82038.1"/>
    </source>
</evidence>
<organism evidence="6 7">
    <name type="scientific">Tuber melanosporum (strain Mel28)</name>
    <name type="common">Perigord black truffle</name>
    <dbReference type="NCBI Taxonomy" id="656061"/>
    <lineage>
        <taxon>Eukaryota</taxon>
        <taxon>Fungi</taxon>
        <taxon>Dikarya</taxon>
        <taxon>Ascomycota</taxon>
        <taxon>Pezizomycotina</taxon>
        <taxon>Pezizomycetes</taxon>
        <taxon>Pezizales</taxon>
        <taxon>Tuberaceae</taxon>
        <taxon>Tuber</taxon>
    </lineage>
</organism>
<reference evidence="6 7" key="1">
    <citation type="journal article" date="2010" name="Nature">
        <title>Perigord black truffle genome uncovers evolutionary origins and mechanisms of symbiosis.</title>
        <authorList>
            <person name="Martin F."/>
            <person name="Kohler A."/>
            <person name="Murat C."/>
            <person name="Balestrini R."/>
            <person name="Coutinho P.M."/>
            <person name="Jaillon O."/>
            <person name="Montanini B."/>
            <person name="Morin E."/>
            <person name="Noel B."/>
            <person name="Percudani R."/>
            <person name="Porcel B."/>
            <person name="Rubini A."/>
            <person name="Amicucci A."/>
            <person name="Amselem J."/>
            <person name="Anthouard V."/>
            <person name="Arcioni S."/>
            <person name="Artiguenave F."/>
            <person name="Aury J.M."/>
            <person name="Ballario P."/>
            <person name="Bolchi A."/>
            <person name="Brenna A."/>
            <person name="Brun A."/>
            <person name="Buee M."/>
            <person name="Cantarel B."/>
            <person name="Chevalier G."/>
            <person name="Couloux A."/>
            <person name="Da Silva C."/>
            <person name="Denoeud F."/>
            <person name="Duplessis S."/>
            <person name="Ghignone S."/>
            <person name="Hilselberger B."/>
            <person name="Iotti M."/>
            <person name="Marcais B."/>
            <person name="Mello A."/>
            <person name="Miranda M."/>
            <person name="Pacioni G."/>
            <person name="Quesneville H."/>
            <person name="Riccioni C."/>
            <person name="Ruotolo R."/>
            <person name="Splivallo R."/>
            <person name="Stocchi V."/>
            <person name="Tisserant E."/>
            <person name="Viscomi A.R."/>
            <person name="Zambonelli A."/>
            <person name="Zampieri E."/>
            <person name="Henrissat B."/>
            <person name="Lebrun M.H."/>
            <person name="Paolocci F."/>
            <person name="Bonfante P."/>
            <person name="Ottonello S."/>
            <person name="Wincker P."/>
        </authorList>
    </citation>
    <scope>NUCLEOTIDE SEQUENCE [LARGE SCALE GENOMIC DNA]</scope>
    <source>
        <strain evidence="6 7">Mel28</strain>
    </source>
</reference>
<evidence type="ECO:0000256" key="1">
    <source>
        <dbReference type="ARBA" id="ARBA00022801"/>
    </source>
</evidence>
<dbReference type="InterPro" id="IPR056328">
    <property type="entry name" value="DSRM_DHX29"/>
</dbReference>
<keyword evidence="2" id="KW-0347">Helicase</keyword>
<dbReference type="SUPFAM" id="SSF54495">
    <property type="entry name" value="UBC-like"/>
    <property type="match status" value="1"/>
</dbReference>
<dbReference type="OMA" id="LFRVCNM"/>
<dbReference type="InterPro" id="IPR006575">
    <property type="entry name" value="RWD_dom"/>
</dbReference>
<dbReference type="PROSITE" id="PS50908">
    <property type="entry name" value="RWD"/>
    <property type="match status" value="1"/>
</dbReference>
<dbReference type="Pfam" id="PF24385">
    <property type="entry name" value="DSRM_DHX29"/>
    <property type="match status" value="1"/>
</dbReference>
<evidence type="ECO:0000256" key="3">
    <source>
        <dbReference type="SAM" id="MobiDB-lite"/>
    </source>
</evidence>
<dbReference type="Gene3D" id="1.20.120.1080">
    <property type="match status" value="1"/>
</dbReference>
<dbReference type="CDD" id="cd23827">
    <property type="entry name" value="RWD_YLR419W-like"/>
    <property type="match status" value="1"/>
</dbReference>
<dbReference type="Pfam" id="PF05773">
    <property type="entry name" value="RWD"/>
    <property type="match status" value="1"/>
</dbReference>
<dbReference type="PANTHER" id="PTHR18934">
    <property type="entry name" value="ATP-DEPENDENT RNA HELICASE"/>
    <property type="match status" value="1"/>
</dbReference>
<dbReference type="FunCoup" id="D5GBZ5">
    <property type="interactions" value="915"/>
</dbReference>
<dbReference type="RefSeq" id="XP_002837847.1">
    <property type="nucleotide sequence ID" value="XM_002837801.1"/>
</dbReference>
<accession>D5GBZ5</accession>
<dbReference type="InterPro" id="IPR027417">
    <property type="entry name" value="P-loop_NTPase"/>
</dbReference>
<dbReference type="SMART" id="SM00847">
    <property type="entry name" value="HA2"/>
    <property type="match status" value="1"/>
</dbReference>
<evidence type="ECO:0000256" key="2">
    <source>
        <dbReference type="ARBA" id="ARBA00022806"/>
    </source>
</evidence>
<feature type="region of interest" description="Disordered" evidence="3">
    <location>
        <begin position="545"/>
        <end position="578"/>
    </location>
</feature>
<dbReference type="EMBL" id="FN430098">
    <property type="protein sequence ID" value="CAZ82038.1"/>
    <property type="molecule type" value="Genomic_DNA"/>
</dbReference>
<feature type="region of interest" description="Disordered" evidence="3">
    <location>
        <begin position="1"/>
        <end position="74"/>
    </location>
</feature>
<feature type="domain" description="RWD" evidence="4">
    <location>
        <begin position="419"/>
        <end position="533"/>
    </location>
</feature>
<dbReference type="Pfam" id="PF00270">
    <property type="entry name" value="DEAD"/>
    <property type="match status" value="1"/>
</dbReference>
<dbReference type="InterPro" id="IPR014001">
    <property type="entry name" value="Helicase_ATP-bd"/>
</dbReference>
<dbReference type="GO" id="GO:0016787">
    <property type="term" value="F:hydrolase activity"/>
    <property type="evidence" value="ECO:0007669"/>
    <property type="project" value="UniProtKB-KW"/>
</dbReference>
<dbReference type="GO" id="GO:0005524">
    <property type="term" value="F:ATP binding"/>
    <property type="evidence" value="ECO:0007669"/>
    <property type="project" value="InterPro"/>
</dbReference>
<dbReference type="Gene3D" id="3.10.110.10">
    <property type="entry name" value="Ubiquitin Conjugating Enzyme"/>
    <property type="match status" value="1"/>
</dbReference>
<evidence type="ECO:0000259" key="4">
    <source>
        <dbReference type="PROSITE" id="PS50908"/>
    </source>
</evidence>
<dbReference type="InterPro" id="IPR016135">
    <property type="entry name" value="UBQ-conjugating_enzyme/RWD"/>
</dbReference>
<dbReference type="KEGG" id="tml:GSTUM_00005721001"/>
<sequence>MPPKKKSSRSSVAESPEASPPPPSPAGSSAKKSKAKPGTNKASRTTVGSKGKAPVVTSSEAGSSASASKGGESRTLTVQQLIGGLSWTGKLPQTLFYEHCIKAGWNKPDYYVKDATKGFVSSVTVTYSNPKSSHTESMRYTPPFEMPDGTPINLQMASALEARHFAATYALHRVSSMKNIHMMLPPTHKSYWAIFDEIKRMEFAKNHAWMYVADPFLDKREWLAAEAAKAKALAEVKKEKPAEVVDEKMKGWYRVPVVDMGISQRREVEGLVRKYHVWNPVGVSMTRDLMSKVVSELVRLDFKRAHVEEACDWVKDKEEALEWLLIHVPEDDLPVRFLPGNYATGVTFSSGDLPMEYAAKRMAPHPQLSLALLTLFQDYLSLRAAEALMQLLVYGCQKTPQGTREESLISFSDTDLWTEEIGTLAAIWGPERFTQITPTHFKVLLSNPPIQGSKLPKKIFLEIRKPTSATWELEYPQTIPTFTLSTEDDGDDKLSAQVKLSIIKQTAKHASTLLGEQMIFTAVDWLESNIARIVQSPGRLCDVTSGVTGSNEDDVPPPNKASRQTFRHRNSRNSGAIDWTPGKEASMRLLATKKAKYSLPDMQNMLQVRMRLPAWDLKEEIIGAVNDCQVTIISGETGSGKSTQAVQFILDDMIDQHLGHITNIICTQPRRISALGLADRVSDERCSRVGQEVGYAIRGESKQNPATTRITFVTTGVLLRRLQMGDTLDEVTHIFVDEVHERSLDTDFLLILLKRKLAARKDLRVVLMSATLDAKIFSDYFGGEGKVRRVEIKGRTFPVEDYYLDQMLGSHDGGILIFLPGNPITFSHSILLLTDAGTMEIQRCIEAIKTLPCGIERFHALPLHASLTPNDQRKVFPQPPSGKRKVIAATNKLHTIPPVVSSNFSKHGPPAQHASNLYTRNAENKMAERPEPELKRVPLEQTCLAVKAMEDDVRGFLAGALTPPDTMAVEGAMRLLERMGAIADDDLTALGRHLVLIPADLRCSKLMVYGAIFGCLDVSVTIASILTTRSPFINTPATRDACQLARASFAHGQGDLLADCHAHQEWTRLRQTTSVRDVKRWCEENHLSHHTLLDISSNRAQYISSLKEIGFLPLSSSFSDFASLNQNQEYAVLHRALIAAAFNPQIARIALPEQRFAGSASGALAVDPEARTIKYYTHSSGRAFVHPSSTLFGATGFTGDARFLSYFSKMETNNKVYLKDVTPTNAYSLLLFGGALEVDTTGRGITVDGWLKLRGWGRIGILVARLRAMLDQVLQDKIDDPGLELAGNEVVACVARLVGSNGV</sequence>
<dbReference type="eggNOG" id="KOG0920">
    <property type="taxonomic scope" value="Eukaryota"/>
</dbReference>
<dbReference type="Gene3D" id="3.40.50.300">
    <property type="entry name" value="P-loop containing nucleotide triphosphate hydrolases"/>
    <property type="match status" value="2"/>
</dbReference>
<dbReference type="PANTHER" id="PTHR18934:SF267">
    <property type="entry name" value="ATP-DEPENDENT RNA HELICASE YLR419W-RELATED"/>
    <property type="match status" value="1"/>
</dbReference>
<proteinExistence type="predicted"/>
<evidence type="ECO:0000259" key="5">
    <source>
        <dbReference type="PROSITE" id="PS51192"/>
    </source>
</evidence>
<dbReference type="SMART" id="SM00487">
    <property type="entry name" value="DEXDc"/>
    <property type="match status" value="1"/>
</dbReference>
<evidence type="ECO:0000313" key="7">
    <source>
        <dbReference type="Proteomes" id="UP000006911"/>
    </source>
</evidence>
<dbReference type="GeneID" id="9181307"/>
<dbReference type="GO" id="GO:0004386">
    <property type="term" value="F:helicase activity"/>
    <property type="evidence" value="ECO:0007669"/>
    <property type="project" value="UniProtKB-KW"/>
</dbReference>
<feature type="domain" description="Helicase ATP-binding" evidence="5">
    <location>
        <begin position="622"/>
        <end position="790"/>
    </location>
</feature>
<dbReference type="SUPFAM" id="SSF52540">
    <property type="entry name" value="P-loop containing nucleoside triphosphate hydrolases"/>
    <property type="match status" value="1"/>
</dbReference>
<name>D5GBZ5_TUBMM</name>
<dbReference type="PROSITE" id="PS51192">
    <property type="entry name" value="HELICASE_ATP_BIND_1"/>
    <property type="match status" value="1"/>
</dbReference>
<dbReference type="InterPro" id="IPR011709">
    <property type="entry name" value="DEAD-box_helicase_OB_fold"/>
</dbReference>
<dbReference type="InterPro" id="IPR059023">
    <property type="entry name" value="RNA_hel_CTD"/>
</dbReference>
<dbReference type="HOGENOM" id="CLU_001832_4_0_1"/>
<keyword evidence="2" id="KW-0547">Nucleotide-binding</keyword>
<dbReference type="Pfam" id="PF21010">
    <property type="entry name" value="HA2_C"/>
    <property type="match status" value="1"/>
</dbReference>
<dbReference type="Pfam" id="PF26026">
    <property type="entry name" value="RNA_hel_CTD"/>
    <property type="match status" value="1"/>
</dbReference>
<dbReference type="InterPro" id="IPR011545">
    <property type="entry name" value="DEAD/DEAH_box_helicase_dom"/>
</dbReference>
<dbReference type="FunFam" id="3.40.50.300:FF:001214">
    <property type="entry name" value="DExH-box ATP-dependent RNA helicase"/>
    <property type="match status" value="1"/>
</dbReference>
<keyword evidence="7" id="KW-1185">Reference proteome</keyword>
<gene>
    <name evidence="6" type="ORF">GSTUM_00005721001</name>
</gene>
<dbReference type="CDD" id="cd17917">
    <property type="entry name" value="DEXHc_RHA-like"/>
    <property type="match status" value="1"/>
</dbReference>
<dbReference type="Pfam" id="PF07717">
    <property type="entry name" value="OB_NTP_bind"/>
    <property type="match status" value="1"/>
</dbReference>
<protein>
    <submittedName>
        <fullName evidence="6">(Perigord truffle) hypothetical protein</fullName>
    </submittedName>
</protein>
<dbReference type="Proteomes" id="UP000006911">
    <property type="component" value="Unassembled WGS sequence"/>
</dbReference>
<dbReference type="GO" id="GO:0003723">
    <property type="term" value="F:RNA binding"/>
    <property type="evidence" value="ECO:0007669"/>
    <property type="project" value="TreeGrafter"/>
</dbReference>
<dbReference type="STRING" id="656061.D5GBZ5"/>
<keyword evidence="2" id="KW-0067">ATP-binding</keyword>
<dbReference type="InterPro" id="IPR007502">
    <property type="entry name" value="Helicase-assoc_dom"/>
</dbReference>